<name>A0A9P6X2T3_RHIOR</name>
<evidence type="ECO:0000313" key="1">
    <source>
        <dbReference type="EMBL" id="KAG1304089.1"/>
    </source>
</evidence>
<protein>
    <submittedName>
        <fullName evidence="1">Uncharacterized protein</fullName>
    </submittedName>
</protein>
<gene>
    <name evidence="1" type="ORF">G6F64_009507</name>
</gene>
<organism evidence="1 2">
    <name type="scientific">Rhizopus oryzae</name>
    <name type="common">Mucormycosis agent</name>
    <name type="synonym">Rhizopus arrhizus var. delemar</name>
    <dbReference type="NCBI Taxonomy" id="64495"/>
    <lineage>
        <taxon>Eukaryota</taxon>
        <taxon>Fungi</taxon>
        <taxon>Fungi incertae sedis</taxon>
        <taxon>Mucoromycota</taxon>
        <taxon>Mucoromycotina</taxon>
        <taxon>Mucoromycetes</taxon>
        <taxon>Mucorales</taxon>
        <taxon>Mucorineae</taxon>
        <taxon>Rhizopodaceae</taxon>
        <taxon>Rhizopus</taxon>
    </lineage>
</organism>
<evidence type="ECO:0000313" key="2">
    <source>
        <dbReference type="Proteomes" id="UP000716291"/>
    </source>
</evidence>
<comment type="caution">
    <text evidence="1">The sequence shown here is derived from an EMBL/GenBank/DDBJ whole genome shotgun (WGS) entry which is preliminary data.</text>
</comment>
<keyword evidence="2" id="KW-1185">Reference proteome</keyword>
<dbReference type="EMBL" id="JAANQT010001745">
    <property type="protein sequence ID" value="KAG1304089.1"/>
    <property type="molecule type" value="Genomic_DNA"/>
</dbReference>
<dbReference type="OrthoDB" id="3269380at2759"/>
<dbReference type="Proteomes" id="UP000716291">
    <property type="component" value="Unassembled WGS sequence"/>
</dbReference>
<sequence length="148" mass="17140">MNSPTCQALKFIDERQAVEEKYFKDITCCGERIATLHNLMEHHERLHDKADFRESGEEGEDFTNTMRYQDVFLPVHNQTMPISLYEARVPSLRYFTNTQECPAIDTNLLLQPSTNKMTSCSDLRPVFDFVQRHPNARPVVTCIKEGIS</sequence>
<dbReference type="AlphaFoldDB" id="A0A9P6X2T3"/>
<reference evidence="1" key="1">
    <citation type="journal article" date="2020" name="Microb. Genom.">
        <title>Genetic diversity of clinical and environmental Mucorales isolates obtained from an investigation of mucormycosis cases among solid organ transplant recipients.</title>
        <authorList>
            <person name="Nguyen M.H."/>
            <person name="Kaul D."/>
            <person name="Muto C."/>
            <person name="Cheng S.J."/>
            <person name="Richter R.A."/>
            <person name="Bruno V.M."/>
            <person name="Liu G."/>
            <person name="Beyhan S."/>
            <person name="Sundermann A.J."/>
            <person name="Mounaud S."/>
            <person name="Pasculle A.W."/>
            <person name="Nierman W.C."/>
            <person name="Driscoll E."/>
            <person name="Cumbie R."/>
            <person name="Clancy C.J."/>
            <person name="Dupont C.L."/>
        </authorList>
    </citation>
    <scope>NUCLEOTIDE SEQUENCE</scope>
    <source>
        <strain evidence="1">GL11</strain>
    </source>
</reference>
<proteinExistence type="predicted"/>
<accession>A0A9P6X2T3</accession>